<comment type="caution">
    <text evidence="1">The sequence shown here is derived from an EMBL/GenBank/DDBJ whole genome shotgun (WGS) entry which is preliminary data.</text>
</comment>
<name>X1DUP2_9ZZZZ</name>
<protein>
    <submittedName>
        <fullName evidence="1">Uncharacterized protein</fullName>
    </submittedName>
</protein>
<accession>X1DUP2</accession>
<evidence type="ECO:0000313" key="1">
    <source>
        <dbReference type="EMBL" id="GAH23902.1"/>
    </source>
</evidence>
<dbReference type="AlphaFoldDB" id="X1DUP2"/>
<dbReference type="EMBL" id="BARU01000697">
    <property type="protein sequence ID" value="GAH23902.1"/>
    <property type="molecule type" value="Genomic_DNA"/>
</dbReference>
<sequence>ATQGMYPAREPVSVEQVVELLEGLDELAPG</sequence>
<reference evidence="1" key="1">
    <citation type="journal article" date="2014" name="Front. Microbiol.">
        <title>High frequency of phylogenetically diverse reductive dehalogenase-homologous genes in deep subseafloor sedimentary metagenomes.</title>
        <authorList>
            <person name="Kawai M."/>
            <person name="Futagami T."/>
            <person name="Toyoda A."/>
            <person name="Takaki Y."/>
            <person name="Nishi S."/>
            <person name="Hori S."/>
            <person name="Arai W."/>
            <person name="Tsubouchi T."/>
            <person name="Morono Y."/>
            <person name="Uchiyama I."/>
            <person name="Ito T."/>
            <person name="Fujiyama A."/>
            <person name="Inagaki F."/>
            <person name="Takami H."/>
        </authorList>
    </citation>
    <scope>NUCLEOTIDE SEQUENCE</scope>
    <source>
        <strain evidence="1">Expedition CK06-06</strain>
    </source>
</reference>
<gene>
    <name evidence="1" type="ORF">S03H2_02159</name>
</gene>
<feature type="non-terminal residue" evidence="1">
    <location>
        <position position="1"/>
    </location>
</feature>
<proteinExistence type="predicted"/>
<organism evidence="1">
    <name type="scientific">marine sediment metagenome</name>
    <dbReference type="NCBI Taxonomy" id="412755"/>
    <lineage>
        <taxon>unclassified sequences</taxon>
        <taxon>metagenomes</taxon>
        <taxon>ecological metagenomes</taxon>
    </lineage>
</organism>